<dbReference type="EnsemblPlants" id="AVESA.00010b.r2.5CG0881420.1">
    <property type="protein sequence ID" value="AVESA.00010b.r2.5CG0881420.1.CDS"/>
    <property type="gene ID" value="AVESA.00010b.r2.5CG0881420"/>
</dbReference>
<protein>
    <submittedName>
        <fullName evidence="1">Uncharacterized protein</fullName>
    </submittedName>
</protein>
<proteinExistence type="predicted"/>
<organism evidence="1 2">
    <name type="scientific">Avena sativa</name>
    <name type="common">Oat</name>
    <dbReference type="NCBI Taxonomy" id="4498"/>
    <lineage>
        <taxon>Eukaryota</taxon>
        <taxon>Viridiplantae</taxon>
        <taxon>Streptophyta</taxon>
        <taxon>Embryophyta</taxon>
        <taxon>Tracheophyta</taxon>
        <taxon>Spermatophyta</taxon>
        <taxon>Magnoliopsida</taxon>
        <taxon>Liliopsida</taxon>
        <taxon>Poales</taxon>
        <taxon>Poaceae</taxon>
        <taxon>BOP clade</taxon>
        <taxon>Pooideae</taxon>
        <taxon>Poodae</taxon>
        <taxon>Poeae</taxon>
        <taxon>Poeae Chloroplast Group 1 (Aveneae type)</taxon>
        <taxon>Aveninae</taxon>
        <taxon>Avena</taxon>
    </lineage>
</organism>
<dbReference type="Proteomes" id="UP001732700">
    <property type="component" value="Chromosome 5C"/>
</dbReference>
<name>A0ACD5XUP7_AVESA</name>
<evidence type="ECO:0000313" key="2">
    <source>
        <dbReference type="Proteomes" id="UP001732700"/>
    </source>
</evidence>
<keyword evidence="2" id="KW-1185">Reference proteome</keyword>
<reference evidence="1" key="1">
    <citation type="submission" date="2021-05" db="EMBL/GenBank/DDBJ databases">
        <authorList>
            <person name="Scholz U."/>
            <person name="Mascher M."/>
            <person name="Fiebig A."/>
        </authorList>
    </citation>
    <scope>NUCLEOTIDE SEQUENCE [LARGE SCALE GENOMIC DNA]</scope>
</reference>
<sequence length="1028" mass="110773">MTEGGRGKDALSLSGGHLCHVCGHQYPNPNPSAKLRRSHRRNCRWLSPDPEEPAAAGEQRNAGLALGGGGGELGDVEEPGDGAASGANWGSASPGSAEGGGGSSEDKENADEGNGANLARPCTNGIQQVPKTFTEIAPLAVAHPPEREDSFDEYQDASPFLQQSDPEDGAAVAHESDIPMEIKNLDKGSVGTNVATDAIFFEMNGLCEDQLSSKPSIPDFPAGSKVENGAECYLGNVTPESVGCEDVLILQSTDECSANVGNNDTDVVVVGTSDETSSCCEFIGDLNDPPLQKCSPLMSDPESQSACSRKVDSFLKDGMAVLDSMSEESSTAEIPGSDDIRSETVYGSGTNSVLTGEELKLIHTENASADCSTERSSQNLSVQGTSDVQLPVDNSCLVNSACSVPGCQNDLAITNVNGMLKSIAEDNYNKDNFVKGTELDSSCEERLGHDVEQTFSVAEGSNSLEKHNGFCTEEVCIRESETEVPTNYQVSSSQEHVTLLMDQVCSIKNPFALDDTRSEDLFELASGSYHFDAPDVESKQQIDSTTLTVPNQTSVADRQHSPIPEEESVSTSADPMKNSFFHEASVNHKEQEGESHTNGTFSVPSKVFPREFGRMPVSEEIDALSTYVGEKAETEDMDAKDMTSVESIDKFEENKQTEDACAKEMNAVLHTGNVEEAKMLAEDNGVKEAVDENNQGESPGSREERAVQTTVNVHEKDQTEGSSAKKMDTELNTDNADNRKTDGTSKEEMHEAQHGDNTEEKEADKTSGKEADDVHSMDNAEEQKQAEVACAKEMNAALHTDNVEEEKLAEDNGMKEAVNENNQSEATGSREARAVQSTVNVHEKGQTEGSSAKKMDTEFCTNDADNSQIDGTGEEEMYEVQHGDNTKEKEVDETSGKEADTVHSMENAKEQKQTEGTVCLEGSKQNEEIAALGSRLNSARISVPLKVLLAEASLESKEKKPSTKERVLSFTRRASLKDGNSSAKPGSAGLDDQYWNSPAKLPHDNNVDKRSRVRKQPWMPFICCHSVH</sequence>
<accession>A0ACD5XUP7</accession>
<reference evidence="1" key="2">
    <citation type="submission" date="2025-09" db="UniProtKB">
        <authorList>
            <consortium name="EnsemblPlants"/>
        </authorList>
    </citation>
    <scope>IDENTIFICATION</scope>
</reference>
<evidence type="ECO:0000313" key="1">
    <source>
        <dbReference type="EnsemblPlants" id="AVESA.00010b.r2.5CG0881420.1.CDS"/>
    </source>
</evidence>